<proteinExistence type="inferred from homology"/>
<accession>A0ABP8YH31</accession>
<evidence type="ECO:0000313" key="3">
    <source>
        <dbReference type="Proteomes" id="UP001499882"/>
    </source>
</evidence>
<sequence>MDEVDWQHRDGYAKLVLNRPERKNAIDTATWHRLQKTLDAIAEDTTVNAVVITGAGANFSAGADISGGSSSHRTQLERMEWFNKVILALHRLPIPTIAQVDGVAFGVGMNLAIGCDFVIASDRARFSEVFVKRALSVDGGGSWMLPRLVGVRRAKLLCLLADTISADEALDMGLLTKVVDAEELDAEVDKLAARLVASPRLALVQTKRLIDEGLTLTLEQAMENEARAQALNVASDDFSAAMAAFRGGPRLPAEPAESGDRNG</sequence>
<dbReference type="Gene3D" id="1.10.12.10">
    <property type="entry name" value="Lyase 2-enoyl-coa Hydratase, Chain A, domain 2"/>
    <property type="match status" value="1"/>
</dbReference>
<dbReference type="EMBL" id="BAABKN010000008">
    <property type="protein sequence ID" value="GAA4730057.1"/>
    <property type="molecule type" value="Genomic_DNA"/>
</dbReference>
<dbReference type="PANTHER" id="PTHR43459">
    <property type="entry name" value="ENOYL-COA HYDRATASE"/>
    <property type="match status" value="1"/>
</dbReference>
<evidence type="ECO:0000256" key="1">
    <source>
        <dbReference type="ARBA" id="ARBA00005254"/>
    </source>
</evidence>
<name>A0ABP8YH31_9ACTN</name>
<dbReference type="PANTHER" id="PTHR43459:SF1">
    <property type="entry name" value="EG:BACN32G11.4 PROTEIN"/>
    <property type="match status" value="1"/>
</dbReference>
<evidence type="ECO:0000313" key="2">
    <source>
        <dbReference type="EMBL" id="GAA4730057.1"/>
    </source>
</evidence>
<organism evidence="2 3">
    <name type="scientific">Nocardioides endophyticus</name>
    <dbReference type="NCBI Taxonomy" id="1353775"/>
    <lineage>
        <taxon>Bacteria</taxon>
        <taxon>Bacillati</taxon>
        <taxon>Actinomycetota</taxon>
        <taxon>Actinomycetes</taxon>
        <taxon>Propionibacteriales</taxon>
        <taxon>Nocardioidaceae</taxon>
        <taxon>Nocardioides</taxon>
    </lineage>
</organism>
<dbReference type="CDD" id="cd06558">
    <property type="entry name" value="crotonase-like"/>
    <property type="match status" value="1"/>
</dbReference>
<dbReference type="SUPFAM" id="SSF52096">
    <property type="entry name" value="ClpP/crotonase"/>
    <property type="match status" value="1"/>
</dbReference>
<keyword evidence="3" id="KW-1185">Reference proteome</keyword>
<dbReference type="RefSeq" id="WP_345525733.1">
    <property type="nucleotide sequence ID" value="NZ_BAABKN010000008.1"/>
</dbReference>
<protein>
    <submittedName>
        <fullName evidence="2">Enoyl-CoA hydratase-related protein</fullName>
    </submittedName>
</protein>
<dbReference type="InterPro" id="IPR029045">
    <property type="entry name" value="ClpP/crotonase-like_dom_sf"/>
</dbReference>
<dbReference type="Proteomes" id="UP001499882">
    <property type="component" value="Unassembled WGS sequence"/>
</dbReference>
<comment type="similarity">
    <text evidence="1">Belongs to the enoyl-CoA hydratase/isomerase family.</text>
</comment>
<dbReference type="InterPro" id="IPR014748">
    <property type="entry name" value="Enoyl-CoA_hydra_C"/>
</dbReference>
<comment type="caution">
    <text evidence="2">The sequence shown here is derived from an EMBL/GenBank/DDBJ whole genome shotgun (WGS) entry which is preliminary data.</text>
</comment>
<dbReference type="Gene3D" id="3.90.226.10">
    <property type="entry name" value="2-enoyl-CoA Hydratase, Chain A, domain 1"/>
    <property type="match status" value="1"/>
</dbReference>
<dbReference type="InterPro" id="IPR001753">
    <property type="entry name" value="Enoyl-CoA_hydra/iso"/>
</dbReference>
<gene>
    <name evidence="2" type="ORF">GCM10023350_11630</name>
</gene>
<dbReference type="Pfam" id="PF00378">
    <property type="entry name" value="ECH_1"/>
    <property type="match status" value="1"/>
</dbReference>
<reference evidence="3" key="1">
    <citation type="journal article" date="2019" name="Int. J. Syst. Evol. Microbiol.">
        <title>The Global Catalogue of Microorganisms (GCM) 10K type strain sequencing project: providing services to taxonomists for standard genome sequencing and annotation.</title>
        <authorList>
            <consortium name="The Broad Institute Genomics Platform"/>
            <consortium name="The Broad Institute Genome Sequencing Center for Infectious Disease"/>
            <person name="Wu L."/>
            <person name="Ma J."/>
        </authorList>
    </citation>
    <scope>NUCLEOTIDE SEQUENCE [LARGE SCALE GENOMIC DNA]</scope>
    <source>
        <strain evidence="3">JCM 18532</strain>
    </source>
</reference>